<comment type="caution">
    <text evidence="4">The sequence shown here is derived from an EMBL/GenBank/DDBJ whole genome shotgun (WGS) entry which is preliminary data.</text>
</comment>
<feature type="transmembrane region" description="Helical" evidence="2">
    <location>
        <begin position="68"/>
        <end position="93"/>
    </location>
</feature>
<feature type="region of interest" description="Disordered" evidence="1">
    <location>
        <begin position="338"/>
        <end position="360"/>
    </location>
</feature>
<organism evidence="4 5">
    <name type="scientific">Extremus antarcticus</name>
    <dbReference type="NCBI Taxonomy" id="702011"/>
    <lineage>
        <taxon>Eukaryota</taxon>
        <taxon>Fungi</taxon>
        <taxon>Dikarya</taxon>
        <taxon>Ascomycota</taxon>
        <taxon>Pezizomycotina</taxon>
        <taxon>Dothideomycetes</taxon>
        <taxon>Dothideomycetidae</taxon>
        <taxon>Mycosphaerellales</taxon>
        <taxon>Extremaceae</taxon>
        <taxon>Extremus</taxon>
    </lineage>
</organism>
<feature type="domain" description="Rhodopsin" evidence="3">
    <location>
        <begin position="24"/>
        <end position="245"/>
    </location>
</feature>
<feature type="transmembrane region" description="Helical" evidence="2">
    <location>
        <begin position="105"/>
        <end position="127"/>
    </location>
</feature>
<evidence type="ECO:0000259" key="3">
    <source>
        <dbReference type="Pfam" id="PF20684"/>
    </source>
</evidence>
<feature type="compositionally biased region" description="Basic and acidic residues" evidence="1">
    <location>
        <begin position="344"/>
        <end position="360"/>
    </location>
</feature>
<dbReference type="AlphaFoldDB" id="A0AAJ0G589"/>
<proteinExistence type="predicted"/>
<dbReference type="EMBL" id="JAWDJX010000059">
    <property type="protein sequence ID" value="KAK3047603.1"/>
    <property type="molecule type" value="Genomic_DNA"/>
</dbReference>
<feature type="transmembrane region" description="Helical" evidence="2">
    <location>
        <begin position="216"/>
        <end position="241"/>
    </location>
</feature>
<feature type="region of interest" description="Disordered" evidence="1">
    <location>
        <begin position="277"/>
        <end position="310"/>
    </location>
</feature>
<feature type="transmembrane region" description="Helical" evidence="2">
    <location>
        <begin position="147"/>
        <end position="172"/>
    </location>
</feature>
<gene>
    <name evidence="4" type="ORF">LTR09_010987</name>
</gene>
<evidence type="ECO:0000256" key="1">
    <source>
        <dbReference type="SAM" id="MobiDB-lite"/>
    </source>
</evidence>
<keyword evidence="5" id="KW-1185">Reference proteome</keyword>
<accession>A0AAJ0G589</accession>
<dbReference type="PANTHER" id="PTHR39614:SF2">
    <property type="entry name" value="INTEGRAL MEMBRANE PROTEIN"/>
    <property type="match status" value="1"/>
</dbReference>
<dbReference type="Proteomes" id="UP001271007">
    <property type="component" value="Unassembled WGS sequence"/>
</dbReference>
<reference evidence="4" key="1">
    <citation type="submission" date="2023-04" db="EMBL/GenBank/DDBJ databases">
        <title>Black Yeasts Isolated from many extreme environments.</title>
        <authorList>
            <person name="Coleine C."/>
            <person name="Stajich J.E."/>
            <person name="Selbmann L."/>
        </authorList>
    </citation>
    <scope>NUCLEOTIDE SEQUENCE</scope>
    <source>
        <strain evidence="4">CCFEE 5312</strain>
    </source>
</reference>
<keyword evidence="2" id="KW-1133">Transmembrane helix</keyword>
<dbReference type="PANTHER" id="PTHR39614">
    <property type="entry name" value="INTEGRAL MEMBRANE PROTEIN"/>
    <property type="match status" value="1"/>
</dbReference>
<sequence>MATHSAPPYTSWSDTDHAGPLIIVTTLSLVYWAVAGAGQQVLSVSAGLRYTWADGLFTASMVYKVSNIFYIITLGLIKCSAACFTANLTVKNLGSLRQIHKNQMFGLYGSVGLATAWTIGSAIGVSYPCPSYGGRANADGMCMGTVSRWVGIFVGDAISDLAIVAFAASVIWRTKASFAKRLQWYMPFLIRACVPIWAGLRLLTISHSKLTQDPTIGVWLFVCMSQVQILLALIGAASPVLKKAMSDLQTHYGDLTTDNQGRSGMGHSFALKYLKSKRTNRTNNGSQPTNSNGSKNRTIPFGGPGVSGSAMISRNRQEEKIQSDGDSQEGIIRQDDYEVSYFHTDNDREPVIEEGYGKLR</sequence>
<feature type="compositionally biased region" description="Polar residues" evidence="1">
    <location>
        <begin position="281"/>
        <end position="297"/>
    </location>
</feature>
<dbReference type="Pfam" id="PF20684">
    <property type="entry name" value="Fung_rhodopsin"/>
    <property type="match status" value="1"/>
</dbReference>
<dbReference type="InterPro" id="IPR049326">
    <property type="entry name" value="Rhodopsin_dom_fungi"/>
</dbReference>
<evidence type="ECO:0000256" key="2">
    <source>
        <dbReference type="SAM" id="Phobius"/>
    </source>
</evidence>
<protein>
    <recommendedName>
        <fullName evidence="3">Rhodopsin domain-containing protein</fullName>
    </recommendedName>
</protein>
<feature type="transmembrane region" description="Helical" evidence="2">
    <location>
        <begin position="21"/>
        <end position="48"/>
    </location>
</feature>
<keyword evidence="2" id="KW-0812">Transmembrane</keyword>
<feature type="transmembrane region" description="Helical" evidence="2">
    <location>
        <begin position="184"/>
        <end position="204"/>
    </location>
</feature>
<evidence type="ECO:0000313" key="5">
    <source>
        <dbReference type="Proteomes" id="UP001271007"/>
    </source>
</evidence>
<name>A0AAJ0G589_9PEZI</name>
<keyword evidence="2" id="KW-0472">Membrane</keyword>
<evidence type="ECO:0000313" key="4">
    <source>
        <dbReference type="EMBL" id="KAK3047603.1"/>
    </source>
</evidence>